<evidence type="ECO:0000256" key="1">
    <source>
        <dbReference type="SAM" id="Phobius"/>
    </source>
</evidence>
<dbReference type="HOGENOM" id="CLU_1090543_0_0_1"/>
<protein>
    <submittedName>
        <fullName evidence="2">Uncharacterized protein</fullName>
    </submittedName>
</protein>
<feature type="transmembrane region" description="Helical" evidence="1">
    <location>
        <begin position="39"/>
        <end position="61"/>
    </location>
</feature>
<dbReference type="Proteomes" id="UP000053989">
    <property type="component" value="Unassembled WGS sequence"/>
</dbReference>
<keyword evidence="1" id="KW-1133">Transmembrane helix</keyword>
<evidence type="ECO:0000313" key="2">
    <source>
        <dbReference type="EMBL" id="KIM66695.1"/>
    </source>
</evidence>
<keyword evidence="1" id="KW-0812">Transmembrane</keyword>
<keyword evidence="3" id="KW-1185">Reference proteome</keyword>
<reference evidence="3" key="2">
    <citation type="submission" date="2015-01" db="EMBL/GenBank/DDBJ databases">
        <title>Evolutionary Origins and Diversification of the Mycorrhizal Mutualists.</title>
        <authorList>
            <consortium name="DOE Joint Genome Institute"/>
            <consortium name="Mycorrhizal Genomics Consortium"/>
            <person name="Kohler A."/>
            <person name="Kuo A."/>
            <person name="Nagy L.G."/>
            <person name="Floudas D."/>
            <person name="Copeland A."/>
            <person name="Barry K.W."/>
            <person name="Cichocki N."/>
            <person name="Veneault-Fourrey C."/>
            <person name="LaButti K."/>
            <person name="Lindquist E.A."/>
            <person name="Lipzen A."/>
            <person name="Lundell T."/>
            <person name="Morin E."/>
            <person name="Murat C."/>
            <person name="Riley R."/>
            <person name="Ohm R."/>
            <person name="Sun H."/>
            <person name="Tunlid A."/>
            <person name="Henrissat B."/>
            <person name="Grigoriev I.V."/>
            <person name="Hibbett D.S."/>
            <person name="Martin F."/>
        </authorList>
    </citation>
    <scope>NUCLEOTIDE SEQUENCE [LARGE SCALE GENOMIC DNA]</scope>
    <source>
        <strain evidence="3">Foug A</strain>
    </source>
</reference>
<dbReference type="AlphaFoldDB" id="A0A0C3E1P8"/>
<reference evidence="2 3" key="1">
    <citation type="submission" date="2014-04" db="EMBL/GenBank/DDBJ databases">
        <authorList>
            <consortium name="DOE Joint Genome Institute"/>
            <person name="Kuo A."/>
            <person name="Kohler A."/>
            <person name="Nagy L.G."/>
            <person name="Floudas D."/>
            <person name="Copeland A."/>
            <person name="Barry K.W."/>
            <person name="Cichocki N."/>
            <person name="Veneault-Fourrey C."/>
            <person name="LaButti K."/>
            <person name="Lindquist E.A."/>
            <person name="Lipzen A."/>
            <person name="Lundell T."/>
            <person name="Morin E."/>
            <person name="Murat C."/>
            <person name="Sun H."/>
            <person name="Tunlid A."/>
            <person name="Henrissat B."/>
            <person name="Grigoriev I.V."/>
            <person name="Hibbett D.S."/>
            <person name="Martin F."/>
            <person name="Nordberg H.P."/>
            <person name="Cantor M.N."/>
            <person name="Hua S.X."/>
        </authorList>
    </citation>
    <scope>NUCLEOTIDE SEQUENCE [LARGE SCALE GENOMIC DNA]</scope>
    <source>
        <strain evidence="2 3">Foug A</strain>
    </source>
</reference>
<proteinExistence type="predicted"/>
<dbReference type="EMBL" id="KN822016">
    <property type="protein sequence ID" value="KIM66695.1"/>
    <property type="molecule type" value="Genomic_DNA"/>
</dbReference>
<accession>A0A0C3E1P8</accession>
<name>A0A0C3E1P8_9AGAM</name>
<gene>
    <name evidence="2" type="ORF">SCLCIDRAFT_1211082</name>
</gene>
<dbReference type="OrthoDB" id="2682166at2759"/>
<dbReference type="InParanoid" id="A0A0C3E1P8"/>
<evidence type="ECO:0000313" key="3">
    <source>
        <dbReference type="Proteomes" id="UP000053989"/>
    </source>
</evidence>
<organism evidence="2 3">
    <name type="scientific">Scleroderma citrinum Foug A</name>
    <dbReference type="NCBI Taxonomy" id="1036808"/>
    <lineage>
        <taxon>Eukaryota</taxon>
        <taxon>Fungi</taxon>
        <taxon>Dikarya</taxon>
        <taxon>Basidiomycota</taxon>
        <taxon>Agaricomycotina</taxon>
        <taxon>Agaricomycetes</taxon>
        <taxon>Agaricomycetidae</taxon>
        <taxon>Boletales</taxon>
        <taxon>Sclerodermatineae</taxon>
        <taxon>Sclerodermataceae</taxon>
        <taxon>Scleroderma</taxon>
    </lineage>
</organism>
<sequence length="255" mass="27720">MPCNPPANCSEVDLLCNPSARMAEEAVAKENGGIQTSTIILIVGSVVCFFLLLLGFAWVGWWRLITFAPKAPKLWTDTNHPRWSPRRRFDISERLGLWACWLPNRSHNHKQPAATLVCPPSTRKLKLPLSGTGTSFQVTRTMTENYRNASYDLDYVLAEEMTRIRDSDVQAGHLGEGSNAPGQQGHVVEAQVAGTPHVRAGGATVSPHDRNVACNVQRDGRTNDGACASLDAALDSTAIDVSVQDCDAVKTGNEL</sequence>
<keyword evidence="1" id="KW-0472">Membrane</keyword>